<dbReference type="EMBL" id="JACAGB010000004">
    <property type="protein sequence ID" value="KAF6366394.1"/>
    <property type="molecule type" value="Genomic_DNA"/>
</dbReference>
<dbReference type="Proteomes" id="UP000558488">
    <property type="component" value="Unassembled WGS sequence"/>
</dbReference>
<protein>
    <submittedName>
        <fullName evidence="2">Uncharacterized protein</fullName>
    </submittedName>
</protein>
<name>A0A7J7YWW7_PIPKU</name>
<evidence type="ECO:0000313" key="3">
    <source>
        <dbReference type="Proteomes" id="UP000558488"/>
    </source>
</evidence>
<dbReference type="AlphaFoldDB" id="A0A7J7YWW7"/>
<sequence>MLIHLLGSHPPAHTAITLAELSVQRALGPARERERERERESERAEEPGTVRAAPEAWEGTALRAAWLELRPFKAALLLPSKFPSRNPASTNAFRCGRAEHSRLYMDMNLCAYGETMGVGGGGGERSKTGHRHS</sequence>
<accession>A0A7J7YWW7</accession>
<evidence type="ECO:0000313" key="2">
    <source>
        <dbReference type="EMBL" id="KAF6366394.1"/>
    </source>
</evidence>
<evidence type="ECO:0000256" key="1">
    <source>
        <dbReference type="SAM" id="MobiDB-lite"/>
    </source>
</evidence>
<gene>
    <name evidence="2" type="ORF">mPipKuh1_009813</name>
</gene>
<comment type="caution">
    <text evidence="2">The sequence shown here is derived from an EMBL/GenBank/DDBJ whole genome shotgun (WGS) entry which is preliminary data.</text>
</comment>
<keyword evidence="3" id="KW-1185">Reference proteome</keyword>
<organism evidence="2 3">
    <name type="scientific">Pipistrellus kuhlii</name>
    <name type="common">Kuhl's pipistrelle</name>
    <dbReference type="NCBI Taxonomy" id="59472"/>
    <lineage>
        <taxon>Eukaryota</taxon>
        <taxon>Metazoa</taxon>
        <taxon>Chordata</taxon>
        <taxon>Craniata</taxon>
        <taxon>Vertebrata</taxon>
        <taxon>Euteleostomi</taxon>
        <taxon>Mammalia</taxon>
        <taxon>Eutheria</taxon>
        <taxon>Laurasiatheria</taxon>
        <taxon>Chiroptera</taxon>
        <taxon>Yangochiroptera</taxon>
        <taxon>Vespertilionidae</taxon>
        <taxon>Pipistrellus</taxon>
    </lineage>
</organism>
<feature type="region of interest" description="Disordered" evidence="1">
    <location>
        <begin position="27"/>
        <end position="55"/>
    </location>
</feature>
<reference evidence="2 3" key="1">
    <citation type="journal article" date="2020" name="Nature">
        <title>Six reference-quality genomes reveal evolution of bat adaptations.</title>
        <authorList>
            <person name="Jebb D."/>
            <person name="Huang Z."/>
            <person name="Pippel M."/>
            <person name="Hughes G.M."/>
            <person name="Lavrichenko K."/>
            <person name="Devanna P."/>
            <person name="Winkler S."/>
            <person name="Jermiin L.S."/>
            <person name="Skirmuntt E.C."/>
            <person name="Katzourakis A."/>
            <person name="Burkitt-Gray L."/>
            <person name="Ray D.A."/>
            <person name="Sullivan K.A.M."/>
            <person name="Roscito J.G."/>
            <person name="Kirilenko B.M."/>
            <person name="Davalos L.M."/>
            <person name="Corthals A.P."/>
            <person name="Power M.L."/>
            <person name="Jones G."/>
            <person name="Ransome R.D."/>
            <person name="Dechmann D.K.N."/>
            <person name="Locatelli A.G."/>
            <person name="Puechmaille S.J."/>
            <person name="Fedrigo O."/>
            <person name="Jarvis E.D."/>
            <person name="Hiller M."/>
            <person name="Vernes S.C."/>
            <person name="Myers E.W."/>
            <person name="Teeling E.C."/>
        </authorList>
    </citation>
    <scope>NUCLEOTIDE SEQUENCE [LARGE SCALE GENOMIC DNA]</scope>
    <source>
        <strain evidence="2">MPipKuh1</strain>
        <tissue evidence="2">Flight muscle</tissue>
    </source>
</reference>
<proteinExistence type="predicted"/>
<feature type="compositionally biased region" description="Basic and acidic residues" evidence="1">
    <location>
        <begin position="30"/>
        <end position="48"/>
    </location>
</feature>